<evidence type="ECO:0000256" key="5">
    <source>
        <dbReference type="PIRSR" id="PIRSR606118-50"/>
    </source>
</evidence>
<dbReference type="CDD" id="cd03768">
    <property type="entry name" value="SR_ResInv"/>
    <property type="match status" value="1"/>
</dbReference>
<feature type="active site" description="O-(5'-phospho-DNA)-serine intermediate" evidence="5 6">
    <location>
        <position position="10"/>
    </location>
</feature>
<dbReference type="GO" id="GO:0003677">
    <property type="term" value="F:DNA binding"/>
    <property type="evidence" value="ECO:0007669"/>
    <property type="project" value="UniProtKB-KW"/>
</dbReference>
<sequence length="201" mass="23876">MRSFFYARVSSKDQSLERQLEAAKDIGIPEEYIFVDKASGKDFRRPEYQLMKRMFREGDALYIKSLDRLGRNKQMILDEWQDLVKTKQIDIAVLDMPLLNTMKYKDLDGLETLISDLILQLLSYMAEDERKRTRERQEEGIRIAKQNGVKFGRKKHKIDDTFKAVYPEWKQNKITAVEAMKRVGMKSNTFYRRVKEYEANL</sequence>
<keyword evidence="9" id="KW-1185">Reference proteome</keyword>
<dbReference type="Pfam" id="PF00239">
    <property type="entry name" value="Resolvase"/>
    <property type="match status" value="1"/>
</dbReference>
<evidence type="ECO:0000256" key="1">
    <source>
        <dbReference type="ARBA" id="ARBA00009913"/>
    </source>
</evidence>
<dbReference type="GO" id="GO:0015074">
    <property type="term" value="P:DNA integration"/>
    <property type="evidence" value="ECO:0007669"/>
    <property type="project" value="UniProtKB-KW"/>
</dbReference>
<name>A0A917Q4E8_9BACI</name>
<dbReference type="PROSITE" id="PS00397">
    <property type="entry name" value="RECOMBINASES_1"/>
    <property type="match status" value="1"/>
</dbReference>
<dbReference type="InterPro" id="IPR050639">
    <property type="entry name" value="SSR_resolvase"/>
</dbReference>
<feature type="domain" description="Resolvase/invertase-type recombinase catalytic" evidence="7">
    <location>
        <begin position="2"/>
        <end position="148"/>
    </location>
</feature>
<reference evidence="8" key="2">
    <citation type="submission" date="2020-09" db="EMBL/GenBank/DDBJ databases">
        <authorList>
            <person name="Sun Q."/>
            <person name="Ohkuma M."/>
        </authorList>
    </citation>
    <scope>NUCLEOTIDE SEQUENCE</scope>
    <source>
        <strain evidence="8">JCM 12580</strain>
    </source>
</reference>
<dbReference type="RefSeq" id="WP_188634315.1">
    <property type="nucleotide sequence ID" value="NZ_BMNQ01000092.1"/>
</dbReference>
<accession>A0A917Q4E8</accession>
<protein>
    <submittedName>
        <fullName evidence="8">DNA recombinase</fullName>
    </submittedName>
</protein>
<evidence type="ECO:0000313" key="8">
    <source>
        <dbReference type="EMBL" id="GGK08834.1"/>
    </source>
</evidence>
<evidence type="ECO:0000256" key="6">
    <source>
        <dbReference type="PROSITE-ProRule" id="PRU10137"/>
    </source>
</evidence>
<organism evidence="8 9">
    <name type="scientific">Lentibacillus kapialis</name>
    <dbReference type="NCBI Taxonomy" id="340214"/>
    <lineage>
        <taxon>Bacteria</taxon>
        <taxon>Bacillati</taxon>
        <taxon>Bacillota</taxon>
        <taxon>Bacilli</taxon>
        <taxon>Bacillales</taxon>
        <taxon>Bacillaceae</taxon>
        <taxon>Lentibacillus</taxon>
    </lineage>
</organism>
<dbReference type="InterPro" id="IPR036162">
    <property type="entry name" value="Resolvase-like_N_sf"/>
</dbReference>
<dbReference type="PANTHER" id="PTHR30461:SF26">
    <property type="entry name" value="RESOLVASE HOMOLOG YNEB"/>
    <property type="match status" value="1"/>
</dbReference>
<dbReference type="InterPro" id="IPR006118">
    <property type="entry name" value="Recombinase_CS"/>
</dbReference>
<dbReference type="Gene3D" id="3.40.50.1390">
    <property type="entry name" value="Resolvase, N-terminal catalytic domain"/>
    <property type="match status" value="1"/>
</dbReference>
<keyword evidence="3" id="KW-0238">DNA-binding</keyword>
<comment type="caution">
    <text evidence="8">The sequence shown here is derived from an EMBL/GenBank/DDBJ whole genome shotgun (WGS) entry which is preliminary data.</text>
</comment>
<dbReference type="AlphaFoldDB" id="A0A917Q4E8"/>
<dbReference type="PROSITE" id="PS51736">
    <property type="entry name" value="RECOMBINASES_3"/>
    <property type="match status" value="1"/>
</dbReference>
<dbReference type="GO" id="GO:0000150">
    <property type="term" value="F:DNA strand exchange activity"/>
    <property type="evidence" value="ECO:0007669"/>
    <property type="project" value="InterPro"/>
</dbReference>
<evidence type="ECO:0000256" key="4">
    <source>
        <dbReference type="ARBA" id="ARBA00023172"/>
    </source>
</evidence>
<evidence type="ECO:0000313" key="9">
    <source>
        <dbReference type="Proteomes" id="UP000658382"/>
    </source>
</evidence>
<dbReference type="InterPro" id="IPR006119">
    <property type="entry name" value="Resolv_N"/>
</dbReference>
<dbReference type="EMBL" id="BMNQ01000092">
    <property type="protein sequence ID" value="GGK08834.1"/>
    <property type="molecule type" value="Genomic_DNA"/>
</dbReference>
<comment type="similarity">
    <text evidence="1">Belongs to the site-specific recombinase resolvase family.</text>
</comment>
<evidence type="ECO:0000259" key="7">
    <source>
        <dbReference type="PROSITE" id="PS51736"/>
    </source>
</evidence>
<evidence type="ECO:0000256" key="3">
    <source>
        <dbReference type="ARBA" id="ARBA00023125"/>
    </source>
</evidence>
<keyword evidence="2" id="KW-0229">DNA integration</keyword>
<dbReference type="Proteomes" id="UP000658382">
    <property type="component" value="Unassembled WGS sequence"/>
</dbReference>
<dbReference type="PANTHER" id="PTHR30461">
    <property type="entry name" value="DNA-INVERTASE FROM LAMBDOID PROPHAGE"/>
    <property type="match status" value="1"/>
</dbReference>
<reference evidence="8" key="1">
    <citation type="journal article" date="2014" name="Int. J. Syst. Evol. Microbiol.">
        <title>Complete genome sequence of Corynebacterium casei LMG S-19264T (=DSM 44701T), isolated from a smear-ripened cheese.</title>
        <authorList>
            <consortium name="US DOE Joint Genome Institute (JGI-PGF)"/>
            <person name="Walter F."/>
            <person name="Albersmeier A."/>
            <person name="Kalinowski J."/>
            <person name="Ruckert C."/>
        </authorList>
    </citation>
    <scope>NUCLEOTIDE SEQUENCE</scope>
    <source>
        <strain evidence="8">JCM 12580</strain>
    </source>
</reference>
<gene>
    <name evidence="8" type="primary">res</name>
    <name evidence="8" type="ORF">GCM10007063_34100</name>
</gene>
<dbReference type="SUPFAM" id="SSF53041">
    <property type="entry name" value="Resolvase-like"/>
    <property type="match status" value="1"/>
</dbReference>
<proteinExistence type="inferred from homology"/>
<evidence type="ECO:0000256" key="2">
    <source>
        <dbReference type="ARBA" id="ARBA00022908"/>
    </source>
</evidence>
<dbReference type="SMART" id="SM00857">
    <property type="entry name" value="Resolvase"/>
    <property type="match status" value="1"/>
</dbReference>
<keyword evidence="4" id="KW-0233">DNA recombination</keyword>